<dbReference type="AlphaFoldDB" id="A0A378JSX5"/>
<sequence>MSVSGGLVRGFLSTLKSAGSSSSSVETRALWEYSRLRNSTNYLNNIAPPNNDEVDLRRTPSWIMRFNNVHFRSPLKELVFAYHPEGYLSSIVYPRPFVARKVYSHFKGKGPHFIFFDRSVDANPRLGITKDLFDIEERTEARRFIETIDSLAPFSSVEQSLFELMLDPSPENLQKINEIECDTTTDRPYFGSLNTLAFGGAVQQFDERYDRVVPDGIPDIHQAILDVDEERVRQLLEEDPHRANVKDPKGMPAHELAAYLGVLSIEKLCFEARQHEGVMTGRMDFNQQKKYEFILKVAERDGILQLPWIEQVRQKSYSMIICIPRVVLDDPMAHFLDLRQQYLAEVEQALRHPRSLMHQSCIDGHLDVVQGELKKEPGLLESKDPFGFSPLLLAIANGHSAITEYLISQGASLSNYSHEYRKGSLYFRPIDNAKTPEIMETLLYRGVTLDEVNSRLADAVRMNDFAMVRIILFYLKTLPENKVGLTPFELAVKWAKPDDLRILEFFLKYWTRHVPDGPYDQERFPEVPSDPIVTSEMEDLFVAHNKRLDARAQRKRVGQTRIEQPDFSLDRVVIETPIILDGQNYRSMIKPAHLLAQEELDELIKKPDIFKFLGGEQARNQADYFRAMLLPQQTDADRQFYVDVWKSEDNSITNFFAFDVERMSHPKYGDLILFHGKLACNFSPIGVADLNFHRISLSLAENNPKATVFVFFRAIPPGYGMSYVPPGMTFYPKNHLPDELVTSIFATKGIKIEHRIVGTDVNAKTLPPFFQLPQEYHRYLTSGLSDKALPVCYRLGSDNVQLVYAKLASYGFHDNREFARCWEELESLENAEQSKLRVNR</sequence>
<dbReference type="OrthoDB" id="5648792at2"/>
<proteinExistence type="predicted"/>
<evidence type="ECO:0000313" key="5">
    <source>
        <dbReference type="Proteomes" id="UP000254040"/>
    </source>
</evidence>
<dbReference type="InterPro" id="IPR002110">
    <property type="entry name" value="Ankyrin_rpt"/>
</dbReference>
<reference evidence="3 5" key="2">
    <citation type="submission" date="2018-06" db="EMBL/GenBank/DDBJ databases">
        <authorList>
            <consortium name="Pathogen Informatics"/>
            <person name="Doyle S."/>
        </authorList>
    </citation>
    <scope>NUCLEOTIDE SEQUENCE [LARGE SCALE GENOMIC DNA]</scope>
    <source>
        <strain evidence="3 5">NCTC12239</strain>
    </source>
</reference>
<reference evidence="2 4" key="1">
    <citation type="submission" date="2015-11" db="EMBL/GenBank/DDBJ databases">
        <title>Genomic analysis of 38 Legionella species identifies large and diverse effector repertoires.</title>
        <authorList>
            <person name="Burstein D."/>
            <person name="Amaro F."/>
            <person name="Zusman T."/>
            <person name="Lifshitz Z."/>
            <person name="Cohen O."/>
            <person name="Gilbert J.A."/>
            <person name="Pupko T."/>
            <person name="Shuman H.A."/>
            <person name="Segal G."/>
        </authorList>
    </citation>
    <scope>NUCLEOTIDE SEQUENCE [LARGE SCALE GENOMIC DNA]</scope>
    <source>
        <strain evidence="2 4">ATCC 43877</strain>
    </source>
</reference>
<dbReference type="SMART" id="SM00248">
    <property type="entry name" value="ANK"/>
    <property type="match status" value="3"/>
</dbReference>
<accession>A0A378JSX5</accession>
<dbReference type="STRING" id="39962.Lmor_2023"/>
<evidence type="ECO:0000313" key="4">
    <source>
        <dbReference type="Proteomes" id="UP000054985"/>
    </source>
</evidence>
<keyword evidence="1" id="KW-0040">ANK repeat</keyword>
<dbReference type="PROSITE" id="PS50088">
    <property type="entry name" value="ANK_REPEAT"/>
    <property type="match status" value="1"/>
</dbReference>
<dbReference type="Pfam" id="PF00023">
    <property type="entry name" value="Ank"/>
    <property type="match status" value="1"/>
</dbReference>
<organism evidence="3 5">
    <name type="scientific">Legionella moravica</name>
    <dbReference type="NCBI Taxonomy" id="39962"/>
    <lineage>
        <taxon>Bacteria</taxon>
        <taxon>Pseudomonadati</taxon>
        <taxon>Pseudomonadota</taxon>
        <taxon>Gammaproteobacteria</taxon>
        <taxon>Legionellales</taxon>
        <taxon>Legionellaceae</taxon>
        <taxon>Legionella</taxon>
    </lineage>
</organism>
<gene>
    <name evidence="3" type="primary">arp_2</name>
    <name evidence="2" type="synonym">arp_5</name>
    <name evidence="2" type="ORF">Lmor_2023</name>
    <name evidence="3" type="ORF">NCTC12239_00763</name>
</gene>
<evidence type="ECO:0000313" key="3">
    <source>
        <dbReference type="EMBL" id="STX61845.1"/>
    </source>
</evidence>
<dbReference type="RefSeq" id="WP_028383585.1">
    <property type="nucleotide sequence ID" value="NZ_CAAAJG010000016.1"/>
</dbReference>
<evidence type="ECO:0000256" key="1">
    <source>
        <dbReference type="PROSITE-ProRule" id="PRU00023"/>
    </source>
</evidence>
<dbReference type="Proteomes" id="UP000254040">
    <property type="component" value="Unassembled WGS sequence"/>
</dbReference>
<keyword evidence="4" id="KW-1185">Reference proteome</keyword>
<dbReference type="Gene3D" id="1.25.40.20">
    <property type="entry name" value="Ankyrin repeat-containing domain"/>
    <property type="match status" value="1"/>
</dbReference>
<evidence type="ECO:0000313" key="2">
    <source>
        <dbReference type="EMBL" id="KTD33472.1"/>
    </source>
</evidence>
<dbReference type="Proteomes" id="UP000054985">
    <property type="component" value="Unassembled WGS sequence"/>
</dbReference>
<dbReference type="SUPFAM" id="SSF48403">
    <property type="entry name" value="Ankyrin repeat"/>
    <property type="match status" value="1"/>
</dbReference>
<dbReference type="PROSITE" id="PS50297">
    <property type="entry name" value="ANK_REP_REGION"/>
    <property type="match status" value="1"/>
</dbReference>
<dbReference type="InterPro" id="IPR036770">
    <property type="entry name" value="Ankyrin_rpt-contain_sf"/>
</dbReference>
<dbReference type="EMBL" id="LNYN01000025">
    <property type="protein sequence ID" value="KTD33472.1"/>
    <property type="molecule type" value="Genomic_DNA"/>
</dbReference>
<protein>
    <submittedName>
        <fullName evidence="3">Ankyrin repeat protein</fullName>
    </submittedName>
</protein>
<dbReference type="EMBL" id="UGOG01000001">
    <property type="protein sequence ID" value="STX61845.1"/>
    <property type="molecule type" value="Genomic_DNA"/>
</dbReference>
<feature type="repeat" description="ANK" evidence="1">
    <location>
        <begin position="386"/>
        <end position="418"/>
    </location>
</feature>
<name>A0A378JSX5_9GAMM</name>